<dbReference type="InterPro" id="IPR044539">
    <property type="entry name" value="Pch2-like"/>
</dbReference>
<sequence length="424" mass="48487">MKTEIEIAKLRFSVPQEEIEKSILEILSAKRIHKNSLIIIPSKKFEELNVYKDSIQSISVGNVIEKYDSSSTKFFYYEFSDHIEPEIELIESHEEEQINASTHWILPNKQINGLWESLIYDNNLKEDLLDFAKTMLLFSNMNVDQNIISCNRIILLHGLPGTGKTSLAKALAQKLSIQLNDKYFHTHLFEINSHSLFSKWFSESAKLIQKMFQQIQEVIEIPSSLVVILIDEVESIAFARGNIATNEPSDSVRVVNAVLTQLDKIKKYPNVLIITTSNLTKSIDLAFLDRADIVRFLENPSTNAIYRIISSAIVELASKGLIIEKNEENGNKDEFSISIFENNERLRDIEKFPSLSNIMIQICQEAVGISGRGLRKLPFLAHALFLKKESATLREFLIAMRYAIDSVKKNNENIGQFNQIKEFQ</sequence>
<dbReference type="PROSITE" id="PS00674">
    <property type="entry name" value="AAA"/>
    <property type="match status" value="1"/>
</dbReference>
<evidence type="ECO:0000256" key="3">
    <source>
        <dbReference type="ARBA" id="ARBA00022840"/>
    </source>
</evidence>
<dbReference type="AlphaFoldDB" id="A0A9J6C9P3"/>
<evidence type="ECO:0000256" key="5">
    <source>
        <dbReference type="RuleBase" id="RU003651"/>
    </source>
</evidence>
<dbReference type="GO" id="GO:0016887">
    <property type="term" value="F:ATP hydrolysis activity"/>
    <property type="evidence" value="ECO:0007669"/>
    <property type="project" value="InterPro"/>
</dbReference>
<dbReference type="OrthoDB" id="10042665at2759"/>
<dbReference type="SMART" id="SM00382">
    <property type="entry name" value="AAA"/>
    <property type="match status" value="1"/>
</dbReference>
<dbReference type="FunFam" id="3.40.50.300:FF:001494">
    <property type="entry name" value="Pachytene checkpoint component Pch2"/>
    <property type="match status" value="1"/>
</dbReference>
<evidence type="ECO:0000256" key="2">
    <source>
        <dbReference type="ARBA" id="ARBA00022741"/>
    </source>
</evidence>
<dbReference type="SUPFAM" id="SSF52540">
    <property type="entry name" value="P-loop containing nucleoside triphosphate hydrolases"/>
    <property type="match status" value="1"/>
</dbReference>
<keyword evidence="8" id="KW-1185">Reference proteome</keyword>
<keyword evidence="2 5" id="KW-0547">Nucleotide-binding</keyword>
<dbReference type="GO" id="GO:0005524">
    <property type="term" value="F:ATP binding"/>
    <property type="evidence" value="ECO:0007669"/>
    <property type="project" value="UniProtKB-KW"/>
</dbReference>
<comment type="caution">
    <text evidence="7">The sequence shown here is derived from an EMBL/GenBank/DDBJ whole genome shotgun (WGS) entry which is preliminary data.</text>
</comment>
<dbReference type="InterPro" id="IPR001270">
    <property type="entry name" value="ClpA/B"/>
</dbReference>
<evidence type="ECO:0000313" key="8">
    <source>
        <dbReference type="Proteomes" id="UP001107558"/>
    </source>
</evidence>
<proteinExistence type="inferred from homology"/>
<dbReference type="Pfam" id="PF23242">
    <property type="entry name" value="AAA_lid_TRIP13_C"/>
    <property type="match status" value="1"/>
</dbReference>
<evidence type="ECO:0000313" key="7">
    <source>
        <dbReference type="EMBL" id="KAG5678483.1"/>
    </source>
</evidence>
<dbReference type="PRINTS" id="PR00300">
    <property type="entry name" value="CLPPROTEASEA"/>
</dbReference>
<dbReference type="GO" id="GO:0005634">
    <property type="term" value="C:nucleus"/>
    <property type="evidence" value="ECO:0007669"/>
    <property type="project" value="TreeGrafter"/>
</dbReference>
<dbReference type="InterPro" id="IPR003593">
    <property type="entry name" value="AAA+_ATPase"/>
</dbReference>
<dbReference type="InterPro" id="IPR058249">
    <property type="entry name" value="Pch2_C"/>
</dbReference>
<keyword evidence="3 5" id="KW-0067">ATP-binding</keyword>
<evidence type="ECO:0000256" key="1">
    <source>
        <dbReference type="ARBA" id="ARBA00007271"/>
    </source>
</evidence>
<feature type="domain" description="AAA+ ATPase" evidence="6">
    <location>
        <begin position="150"/>
        <end position="301"/>
    </location>
</feature>
<accession>A0A9J6C9P3</accession>
<dbReference type="InterPro" id="IPR003959">
    <property type="entry name" value="ATPase_AAA_core"/>
</dbReference>
<organism evidence="7 8">
    <name type="scientific">Polypedilum vanderplanki</name>
    <name type="common">Sleeping chironomid midge</name>
    <dbReference type="NCBI Taxonomy" id="319348"/>
    <lineage>
        <taxon>Eukaryota</taxon>
        <taxon>Metazoa</taxon>
        <taxon>Ecdysozoa</taxon>
        <taxon>Arthropoda</taxon>
        <taxon>Hexapoda</taxon>
        <taxon>Insecta</taxon>
        <taxon>Pterygota</taxon>
        <taxon>Neoptera</taxon>
        <taxon>Endopterygota</taxon>
        <taxon>Diptera</taxon>
        <taxon>Nematocera</taxon>
        <taxon>Chironomoidea</taxon>
        <taxon>Chironomidae</taxon>
        <taxon>Chironominae</taxon>
        <taxon>Polypedilum</taxon>
        <taxon>Polypedilum</taxon>
    </lineage>
</organism>
<name>A0A9J6C9P3_POLVA</name>
<dbReference type="Gene3D" id="3.40.50.300">
    <property type="entry name" value="P-loop containing nucleotide triphosphate hydrolases"/>
    <property type="match status" value="1"/>
</dbReference>
<dbReference type="PANTHER" id="PTHR45991:SF1">
    <property type="entry name" value="PACHYTENE CHECKPOINT PROTEIN 2 HOMOLOG"/>
    <property type="match status" value="1"/>
</dbReference>
<dbReference type="Proteomes" id="UP001107558">
    <property type="component" value="Chromosome 2"/>
</dbReference>
<evidence type="ECO:0000259" key="6">
    <source>
        <dbReference type="SMART" id="SM00382"/>
    </source>
</evidence>
<keyword evidence="4" id="KW-0469">Meiosis</keyword>
<dbReference type="PANTHER" id="PTHR45991">
    <property type="entry name" value="PACHYTENE CHECKPOINT PROTEIN 2"/>
    <property type="match status" value="1"/>
</dbReference>
<protein>
    <recommendedName>
        <fullName evidence="6">AAA+ ATPase domain-containing protein</fullName>
    </recommendedName>
</protein>
<dbReference type="Pfam" id="PF00004">
    <property type="entry name" value="AAA"/>
    <property type="match status" value="1"/>
</dbReference>
<dbReference type="InterPro" id="IPR003960">
    <property type="entry name" value="ATPase_AAA_CS"/>
</dbReference>
<dbReference type="GO" id="GO:0005694">
    <property type="term" value="C:chromosome"/>
    <property type="evidence" value="ECO:0007669"/>
    <property type="project" value="TreeGrafter"/>
</dbReference>
<dbReference type="GO" id="GO:0051598">
    <property type="term" value="P:meiotic recombination checkpoint signaling"/>
    <property type="evidence" value="ECO:0007669"/>
    <property type="project" value="TreeGrafter"/>
</dbReference>
<comment type="similarity">
    <text evidence="1">Belongs to the AAA ATPase family. PCH2 subfamily.</text>
</comment>
<dbReference type="EMBL" id="JADBJN010000002">
    <property type="protein sequence ID" value="KAG5678483.1"/>
    <property type="molecule type" value="Genomic_DNA"/>
</dbReference>
<evidence type="ECO:0000256" key="4">
    <source>
        <dbReference type="ARBA" id="ARBA00023254"/>
    </source>
</evidence>
<reference evidence="7" key="1">
    <citation type="submission" date="2021-03" db="EMBL/GenBank/DDBJ databases">
        <title>Chromosome level genome of the anhydrobiotic midge Polypedilum vanderplanki.</title>
        <authorList>
            <person name="Yoshida Y."/>
            <person name="Kikawada T."/>
            <person name="Gusev O."/>
        </authorList>
    </citation>
    <scope>NUCLEOTIDE SEQUENCE</scope>
    <source>
        <strain evidence="7">NIAS01</strain>
        <tissue evidence="7">Whole body or cell culture</tissue>
    </source>
</reference>
<gene>
    <name evidence="7" type="ORF">PVAND_008153</name>
</gene>
<dbReference type="InterPro" id="IPR027417">
    <property type="entry name" value="P-loop_NTPase"/>
</dbReference>
<dbReference type="GO" id="GO:0007131">
    <property type="term" value="P:reciprocal meiotic recombination"/>
    <property type="evidence" value="ECO:0007669"/>
    <property type="project" value="TreeGrafter"/>
</dbReference>